<keyword evidence="2" id="KW-0812">Transmembrane</keyword>
<keyword evidence="4" id="KW-0472">Membrane</keyword>
<feature type="domain" description="Translocation and assembly module TamB C-terminal" evidence="6">
    <location>
        <begin position="866"/>
        <end position="1213"/>
    </location>
</feature>
<keyword evidence="5" id="KW-0732">Signal</keyword>
<dbReference type="AlphaFoldDB" id="A0A8J3H9U6"/>
<dbReference type="EMBL" id="BNAP01000011">
    <property type="protein sequence ID" value="GHG93579.1"/>
    <property type="molecule type" value="Genomic_DNA"/>
</dbReference>
<evidence type="ECO:0000256" key="5">
    <source>
        <dbReference type="SAM" id="SignalP"/>
    </source>
</evidence>
<protein>
    <submittedName>
        <fullName evidence="7">Translocation/assembly module TamB</fullName>
    </submittedName>
</protein>
<dbReference type="PANTHER" id="PTHR36985">
    <property type="entry name" value="TRANSLOCATION AND ASSEMBLY MODULE SUBUNIT TAMB"/>
    <property type="match status" value="1"/>
</dbReference>
<evidence type="ECO:0000259" key="6">
    <source>
        <dbReference type="Pfam" id="PF04357"/>
    </source>
</evidence>
<gene>
    <name evidence="7" type="ORF">GCM10010961_26150</name>
</gene>
<comment type="caution">
    <text evidence="7">The sequence shown here is derived from an EMBL/GenBank/DDBJ whole genome shotgun (WGS) entry which is preliminary data.</text>
</comment>
<sequence>MKRYLVLVTCVTLTVSAPGLAPAKSAPKDASESGGMLVRFLENSLSGDNRKITVVGLDGALSSRATIKELKVSDDDGVWLTIHNAVLDWNRLALVRGRFSVNALTADEIIIARKPIPSPSAVDLPSPEATPFSLPDLPVSIELAKIGVQKLDLGADLMGMAAELKVDGSLSLADGALDTDLGVTRLDRPGDQIGLKASFANDTRQIGLDLKLIEDQGGLVSTLLNMPDRPPLLLTAKGDGPVSDFTADIALVTDDTERLGGQVRLKGLETPVDADPTAPVPIGFSADLAGDVSPMLPADYRSFFGTDTALMLRGESHPDGQLDITALDLHSAALALTGDMALAASGQIERLKFQGGITPPSGQEVVLPISGDRTTLGAARFDLSFDASTGNDWDLVLAAETLTRPEMSLHRAALVGNGTLDQSQGFAIEGDIEAALSGLSLADAAQQRAIGDEITLKGAIARDAGGAFEFNGFKLTGSDYTATLDGRVAIPESGLEVDTKLHLGAADLSRFSGLAGQDLGGSVTADFTGKGAPLDGTFDFTLDMQAQDLAAGIDQVDPLIAGATTLQLSAARGLDGLTIRNFDLKGQALSASASGTAKTADSALRFTAALDDLARVMPQVKGPLTLKGNLKQTGTTWSGDVNLKGPNKTFADLNGSFDPTGEADLTFNAALDRLERFVPQLSGQLTAKGRAQSKGGIWHGDVALNGPDSSQAKLSGSFDPAGDADLTFDATLDRLERFMPELTGRLAAKGTAQRKNGLWTLDANAAGPSDITTRVSGTYDEAQGTANMDATGRLRLEGANPFLRPNSISGAANFDMKLRGAPSLAALSGTITTSGGRMAIPSAAQTLDNIAGTVTLANSRANVAISTNLGAGGTIRVNGPVALEPPFDGRITVDLLNLILTDNKSITSSANGQLVLAGALTAGPQLSGRVQFGETNINLNAVSGSAAAAAIPEGIVHIDESAAGRATRDRAGLIQTESSGSSGPAIGLDIALLAPNKVFARGFGLQAELGGAMQIRGTTAAVEPTGQISLIRGTLDLLGRRLKLTKGIVSLQGDLQPYVEFESSTTTEDGKATIQIAGPIDGPKISVFSDPDRPAEEALAMLVFGSRISDLSPFMIAKMAASLATLGRSGGVTDDLRNATGVSALDIGMDADGAGQVGAGAYLSDNIYTDFTINTKGETEVNLNFDLTKSLTVKGSMDNLGNTGVGLFYERDY</sequence>
<dbReference type="PANTHER" id="PTHR36985:SF1">
    <property type="entry name" value="TRANSLOCATION AND ASSEMBLY MODULE SUBUNIT TAMB"/>
    <property type="match status" value="1"/>
</dbReference>
<dbReference type="RefSeq" id="WP_051312702.1">
    <property type="nucleotide sequence ID" value="NZ_BNAP01000011.1"/>
</dbReference>
<keyword evidence="3" id="KW-1133">Transmembrane helix</keyword>
<comment type="subcellular location">
    <subcellularLocation>
        <location evidence="1">Membrane</location>
        <topology evidence="1">Single-pass membrane protein</topology>
    </subcellularLocation>
</comment>
<name>A0A8J3H9U6_9RHOB</name>
<feature type="chain" id="PRO_5035247813" evidence="5">
    <location>
        <begin position="22"/>
        <end position="1213"/>
    </location>
</feature>
<proteinExistence type="predicted"/>
<reference evidence="7" key="1">
    <citation type="journal article" date="2014" name="Int. J. Syst. Evol. Microbiol.">
        <title>Complete genome sequence of Corynebacterium casei LMG S-19264T (=DSM 44701T), isolated from a smear-ripened cheese.</title>
        <authorList>
            <consortium name="US DOE Joint Genome Institute (JGI-PGF)"/>
            <person name="Walter F."/>
            <person name="Albersmeier A."/>
            <person name="Kalinowski J."/>
            <person name="Ruckert C."/>
        </authorList>
    </citation>
    <scope>NUCLEOTIDE SEQUENCE</scope>
    <source>
        <strain evidence="7">CGMCC 1.7081</strain>
    </source>
</reference>
<organism evidence="7 8">
    <name type="scientific">Pseudodonghicola xiamenensis</name>
    <dbReference type="NCBI Taxonomy" id="337702"/>
    <lineage>
        <taxon>Bacteria</taxon>
        <taxon>Pseudomonadati</taxon>
        <taxon>Pseudomonadota</taxon>
        <taxon>Alphaproteobacteria</taxon>
        <taxon>Rhodobacterales</taxon>
        <taxon>Paracoccaceae</taxon>
        <taxon>Pseudodonghicola</taxon>
    </lineage>
</organism>
<evidence type="ECO:0000256" key="1">
    <source>
        <dbReference type="ARBA" id="ARBA00004167"/>
    </source>
</evidence>
<reference evidence="7" key="2">
    <citation type="submission" date="2020-09" db="EMBL/GenBank/DDBJ databases">
        <authorList>
            <person name="Sun Q."/>
            <person name="Zhou Y."/>
        </authorList>
    </citation>
    <scope>NUCLEOTIDE SEQUENCE</scope>
    <source>
        <strain evidence="7">CGMCC 1.7081</strain>
    </source>
</reference>
<dbReference type="Pfam" id="PF04357">
    <property type="entry name" value="TamB"/>
    <property type="match status" value="1"/>
</dbReference>
<dbReference type="InterPro" id="IPR007452">
    <property type="entry name" value="TamB_C"/>
</dbReference>
<evidence type="ECO:0000313" key="8">
    <source>
        <dbReference type="Proteomes" id="UP000611500"/>
    </source>
</evidence>
<keyword evidence="8" id="KW-1185">Reference proteome</keyword>
<evidence type="ECO:0000256" key="3">
    <source>
        <dbReference type="ARBA" id="ARBA00022989"/>
    </source>
</evidence>
<dbReference type="GO" id="GO:0009306">
    <property type="term" value="P:protein secretion"/>
    <property type="evidence" value="ECO:0007669"/>
    <property type="project" value="InterPro"/>
</dbReference>
<dbReference type="Proteomes" id="UP000611500">
    <property type="component" value="Unassembled WGS sequence"/>
</dbReference>
<evidence type="ECO:0000256" key="2">
    <source>
        <dbReference type="ARBA" id="ARBA00022692"/>
    </source>
</evidence>
<dbReference type="GO" id="GO:0097347">
    <property type="term" value="C:TAM protein secretion complex"/>
    <property type="evidence" value="ECO:0007669"/>
    <property type="project" value="TreeGrafter"/>
</dbReference>
<accession>A0A8J3H9U6</accession>
<evidence type="ECO:0000256" key="4">
    <source>
        <dbReference type="ARBA" id="ARBA00023136"/>
    </source>
</evidence>
<evidence type="ECO:0000313" key="7">
    <source>
        <dbReference type="EMBL" id="GHG93579.1"/>
    </source>
</evidence>
<dbReference type="GO" id="GO:0005886">
    <property type="term" value="C:plasma membrane"/>
    <property type="evidence" value="ECO:0007669"/>
    <property type="project" value="InterPro"/>
</dbReference>
<feature type="signal peptide" evidence="5">
    <location>
        <begin position="1"/>
        <end position="21"/>
    </location>
</feature>